<evidence type="ECO:0000313" key="2">
    <source>
        <dbReference type="Proteomes" id="UP000068243"/>
    </source>
</evidence>
<dbReference type="OrthoDB" id="10003767at2759"/>
<dbReference type="InterPro" id="IPR011009">
    <property type="entry name" value="Kinase-like_dom_sf"/>
</dbReference>
<dbReference type="EMBL" id="BCMY01000007">
    <property type="protein sequence ID" value="GAQ42050.1"/>
    <property type="molecule type" value="Genomic_DNA"/>
</dbReference>
<dbReference type="PANTHER" id="PTHR36091">
    <property type="entry name" value="ALTERED INHERITANCE OF MITOCHONDRIA PROTEIN 9, MITOCHONDRIAL"/>
    <property type="match status" value="1"/>
</dbReference>
<gene>
    <name evidence="1" type="ORF">ABL_04711</name>
</gene>
<sequence>MGLKQHAARSFHSETAANHDLYSYTSGRFLFNELLRLHERYVEFDHIALLRETEKFVGRDHGRATHIAKLAEGGFNRVFLITMNDGFEVIAKIPYRFTRPKYYATASEAATLCFLHAKGIPVPQLYGYSPSEDNPVGVEYILMEKAMGVGLHNKWHGMSKRDRHKLASSFVESERKFFNIPFGSIGSLYFKTDIKQDHQAALYAPDVPHNEDSEVFCIGPTADYMFSYGRRAALNIDRGPWNNHKEYLACIARKEAEWIRCFGKPVELDFPYNGVFPGLKYPADYLPLLDKYLALVPFLLPEDTNSRLNKPTLRHPDMNPNNIFISPESGAVSYIIDWQHTFIEPRLLAAGYPRAFENPDLQQSTDLKEPSLPSNYVALSSQEKAEADELYRRRLLFYYYRIFNGHHNKPHLEALRDPILLPRQHLVDKAGRQWSENLVTLKGALVRMVEYWPHLPNTEGKHCPVKFSAEELNDFHDEEQTWLNLNKVVSQWYDQVGGVSEEGWVSNESYDETVQRVAELKSALIASAEGDEEDIRLLEEGWLFRDRDEVY</sequence>
<dbReference type="GO" id="GO:0005739">
    <property type="term" value="C:mitochondrion"/>
    <property type="evidence" value="ECO:0007669"/>
    <property type="project" value="TreeGrafter"/>
</dbReference>
<dbReference type="VEuPathDB" id="FungiDB:ASPNIDRAFT2_1084490"/>
<comment type="caution">
    <text evidence="1">The sequence shown here is derived from an EMBL/GenBank/DDBJ whole genome shotgun (WGS) entry which is preliminary data.</text>
</comment>
<dbReference type="Proteomes" id="UP000068243">
    <property type="component" value="Unassembled WGS sequence"/>
</dbReference>
<proteinExistence type="predicted"/>
<dbReference type="Gene3D" id="3.90.1200.10">
    <property type="match status" value="1"/>
</dbReference>
<organism evidence="1 2">
    <name type="scientific">Aspergillus niger</name>
    <dbReference type="NCBI Taxonomy" id="5061"/>
    <lineage>
        <taxon>Eukaryota</taxon>
        <taxon>Fungi</taxon>
        <taxon>Dikarya</taxon>
        <taxon>Ascomycota</taxon>
        <taxon>Pezizomycotina</taxon>
        <taxon>Eurotiomycetes</taxon>
        <taxon>Eurotiomycetidae</taxon>
        <taxon>Eurotiales</taxon>
        <taxon>Aspergillaceae</taxon>
        <taxon>Aspergillus</taxon>
        <taxon>Aspergillus subgen. Circumdati</taxon>
    </lineage>
</organism>
<dbReference type="PANTHER" id="PTHR36091:SF2">
    <property type="entry name" value="AMINOGLYCOSIDE PHOSPHOTRANSFERASE DOMAIN-CONTAINING PROTEIN"/>
    <property type="match status" value="1"/>
</dbReference>
<accession>A0A117E061</accession>
<dbReference type="InterPro" id="IPR051035">
    <property type="entry name" value="Mito_inheritance_9"/>
</dbReference>
<name>A0A117E061_ASPNG</name>
<evidence type="ECO:0000313" key="1">
    <source>
        <dbReference type="EMBL" id="GAQ42050.1"/>
    </source>
</evidence>
<keyword evidence="1" id="KW-0808">Transferase</keyword>
<dbReference type="GO" id="GO:0016740">
    <property type="term" value="F:transferase activity"/>
    <property type="evidence" value="ECO:0007669"/>
    <property type="project" value="UniProtKB-KW"/>
</dbReference>
<dbReference type="VEuPathDB" id="FungiDB:ATCC64974_40390"/>
<dbReference type="VEuPathDB" id="FungiDB:M747DRAFT_322120"/>
<reference evidence="2" key="1">
    <citation type="journal article" date="2016" name="Genome Announc.">
        <title>Draft genome sequence of Aspergillus niger strain An76.</title>
        <authorList>
            <person name="Gong W."/>
            <person name="Cheng Z."/>
            <person name="Zhang H."/>
            <person name="Liu L."/>
            <person name="Gao P."/>
            <person name="Wang L."/>
        </authorList>
    </citation>
    <scope>NUCLEOTIDE SEQUENCE [LARGE SCALE GENOMIC DNA]</scope>
    <source>
        <strain evidence="2">An76</strain>
    </source>
</reference>
<dbReference type="VEuPathDB" id="FungiDB:An15g07310"/>
<protein>
    <submittedName>
        <fullName evidence="1">Phosphotransferase enzyme family protein</fullName>
    </submittedName>
</protein>
<dbReference type="SUPFAM" id="SSF56112">
    <property type="entry name" value="Protein kinase-like (PK-like)"/>
    <property type="match status" value="1"/>
</dbReference>
<dbReference type="AlphaFoldDB" id="A0A117E061"/>
<dbReference type="OMA" id="NAVVNHW"/>